<comment type="caution">
    <text evidence="2">The sequence shown here is derived from an EMBL/GenBank/DDBJ whole genome shotgun (WGS) entry which is preliminary data.</text>
</comment>
<sequence>MSEKDLQDQLSEYSPQALRESANARRLPPFQDPRLFAGRPVTFDTPLILLILGSDVFIYYTFLHLGLSVSLGLATGLFFCARQSHSRPCSTAARPSYMIPSKVVYKKSLPLVQSDKNQVNKDELKRELTD</sequence>
<reference evidence="2" key="1">
    <citation type="submission" date="2019-02" db="EMBL/GenBank/DDBJ databases">
        <authorList>
            <person name="Li S.-H."/>
        </authorList>
    </citation>
    <scope>NUCLEOTIDE SEQUENCE</scope>
    <source>
        <strain evidence="2">IMCC14734</strain>
    </source>
</reference>
<feature type="transmembrane region" description="Helical" evidence="1">
    <location>
        <begin position="57"/>
        <end position="80"/>
    </location>
</feature>
<dbReference type="EMBL" id="SHNN01000001">
    <property type="protein sequence ID" value="MCX2979319.1"/>
    <property type="molecule type" value="Genomic_DNA"/>
</dbReference>
<dbReference type="Proteomes" id="UP001143362">
    <property type="component" value="Unassembled WGS sequence"/>
</dbReference>
<name>A0ABT3TD01_9GAMM</name>
<accession>A0ABT3TD01</accession>
<proteinExistence type="predicted"/>
<keyword evidence="1" id="KW-0472">Membrane</keyword>
<evidence type="ECO:0000256" key="1">
    <source>
        <dbReference type="SAM" id="Phobius"/>
    </source>
</evidence>
<organism evidence="2 3">
    <name type="scientific">Candidatus Litorirhabdus singularis</name>
    <dbReference type="NCBI Taxonomy" id="2518993"/>
    <lineage>
        <taxon>Bacteria</taxon>
        <taxon>Pseudomonadati</taxon>
        <taxon>Pseudomonadota</taxon>
        <taxon>Gammaproteobacteria</taxon>
        <taxon>Cellvibrionales</taxon>
        <taxon>Halieaceae</taxon>
        <taxon>Candidatus Litorirhabdus</taxon>
    </lineage>
</organism>
<protein>
    <submittedName>
        <fullName evidence="2">Uncharacterized protein</fullName>
    </submittedName>
</protein>
<keyword evidence="1" id="KW-0812">Transmembrane</keyword>
<dbReference type="RefSeq" id="WP_279243322.1">
    <property type="nucleotide sequence ID" value="NZ_SHNN01000001.1"/>
</dbReference>
<keyword evidence="3" id="KW-1185">Reference proteome</keyword>
<evidence type="ECO:0000313" key="2">
    <source>
        <dbReference type="EMBL" id="MCX2979319.1"/>
    </source>
</evidence>
<evidence type="ECO:0000313" key="3">
    <source>
        <dbReference type="Proteomes" id="UP001143362"/>
    </source>
</evidence>
<gene>
    <name evidence="2" type="ORF">EYC98_00400</name>
</gene>
<keyword evidence="1" id="KW-1133">Transmembrane helix</keyword>